<accession>A0A087LZI9</accession>
<sequence length="318" mass="33363">MKFTQWLMPLTVVAALGATAAHAQQYPTKPVQLIAAGSAGTPTDIVSRALAESLSAELGQRFVVDNRPSANGAIAGEMVATTEGDGYTLLTAASSVFSVMPHLNPQLPWKPLDDLTPVVMFGVAPLVIGVPPDSPYNTLEELVAAAKEQPGDLTVGSFSLALGNLAALLLNEEAGIDLTFVGFGSSAELLTAAMSGEIDVIVNGIGPMLPLFAAGSLKPIAVTNTSRYETLPDTPTVSETFPNYDAASWFGIFGPANMDEAARDTIASAVERIVEKPEIREQLLGLGAVVDVKKGADFADLVRTDFERFGALIEKIPH</sequence>
<protein>
    <recommendedName>
        <fullName evidence="5">ABC transporter substrate-binding protein</fullName>
    </recommendedName>
</protein>
<proteinExistence type="inferred from homology"/>
<evidence type="ECO:0008006" key="5">
    <source>
        <dbReference type="Google" id="ProtNLM"/>
    </source>
</evidence>
<gene>
    <name evidence="3" type="ORF">JP75_18350</name>
</gene>
<reference evidence="3 4" key="1">
    <citation type="submission" date="2014-08" db="EMBL/GenBank/DDBJ databases">
        <authorList>
            <person name="Hassan Y.I."/>
            <person name="Lepp D."/>
            <person name="Zhou T."/>
        </authorList>
    </citation>
    <scope>NUCLEOTIDE SEQUENCE [LARGE SCALE GENOMIC DNA]</scope>
    <source>
        <strain evidence="3 4">IFO13584</strain>
    </source>
</reference>
<dbReference type="OrthoDB" id="7375033at2"/>
<keyword evidence="4" id="KW-1185">Reference proteome</keyword>
<feature type="chain" id="PRO_5001825802" description="ABC transporter substrate-binding protein" evidence="2">
    <location>
        <begin position="24"/>
        <end position="318"/>
    </location>
</feature>
<dbReference type="STRING" id="46914.JP75_18350"/>
<dbReference type="EMBL" id="JQGC01000017">
    <property type="protein sequence ID" value="KFL30042.1"/>
    <property type="molecule type" value="Genomic_DNA"/>
</dbReference>
<dbReference type="Proteomes" id="UP000028981">
    <property type="component" value="Unassembled WGS sequence"/>
</dbReference>
<dbReference type="InterPro" id="IPR042100">
    <property type="entry name" value="Bug_dom1"/>
</dbReference>
<dbReference type="Gene3D" id="3.40.190.10">
    <property type="entry name" value="Periplasmic binding protein-like II"/>
    <property type="match status" value="1"/>
</dbReference>
<comment type="similarity">
    <text evidence="1">Belongs to the UPF0065 (bug) family.</text>
</comment>
<keyword evidence="2" id="KW-0732">Signal</keyword>
<dbReference type="SUPFAM" id="SSF53850">
    <property type="entry name" value="Periplasmic binding protein-like II"/>
    <property type="match status" value="1"/>
</dbReference>
<evidence type="ECO:0000256" key="1">
    <source>
        <dbReference type="ARBA" id="ARBA00006987"/>
    </source>
</evidence>
<evidence type="ECO:0000313" key="4">
    <source>
        <dbReference type="Proteomes" id="UP000028981"/>
    </source>
</evidence>
<dbReference type="Pfam" id="PF03401">
    <property type="entry name" value="TctC"/>
    <property type="match status" value="1"/>
</dbReference>
<dbReference type="CDD" id="cd07012">
    <property type="entry name" value="PBP2_Bug_TTT"/>
    <property type="match status" value="1"/>
</dbReference>
<organism evidence="3 4">
    <name type="scientific">Devosia riboflavina</name>
    <dbReference type="NCBI Taxonomy" id="46914"/>
    <lineage>
        <taxon>Bacteria</taxon>
        <taxon>Pseudomonadati</taxon>
        <taxon>Pseudomonadota</taxon>
        <taxon>Alphaproteobacteria</taxon>
        <taxon>Hyphomicrobiales</taxon>
        <taxon>Devosiaceae</taxon>
        <taxon>Devosia</taxon>
    </lineage>
</organism>
<dbReference type="AlphaFoldDB" id="A0A087LZI9"/>
<dbReference type="RefSeq" id="WP_035085572.1">
    <property type="nucleotide sequence ID" value="NZ_JQGC01000017.1"/>
</dbReference>
<dbReference type="Gene3D" id="3.40.190.150">
    <property type="entry name" value="Bordetella uptake gene, domain 1"/>
    <property type="match status" value="1"/>
</dbReference>
<feature type="signal peptide" evidence="2">
    <location>
        <begin position="1"/>
        <end position="23"/>
    </location>
</feature>
<name>A0A087LZI9_9HYPH</name>
<dbReference type="PANTHER" id="PTHR42928:SF5">
    <property type="entry name" value="BLR1237 PROTEIN"/>
    <property type="match status" value="1"/>
</dbReference>
<dbReference type="PIRSF" id="PIRSF017082">
    <property type="entry name" value="YflP"/>
    <property type="match status" value="1"/>
</dbReference>
<dbReference type="PANTHER" id="PTHR42928">
    <property type="entry name" value="TRICARBOXYLATE-BINDING PROTEIN"/>
    <property type="match status" value="1"/>
</dbReference>
<evidence type="ECO:0000313" key="3">
    <source>
        <dbReference type="EMBL" id="KFL30042.1"/>
    </source>
</evidence>
<evidence type="ECO:0000256" key="2">
    <source>
        <dbReference type="SAM" id="SignalP"/>
    </source>
</evidence>
<dbReference type="InterPro" id="IPR005064">
    <property type="entry name" value="BUG"/>
</dbReference>
<comment type="caution">
    <text evidence="3">The sequence shown here is derived from an EMBL/GenBank/DDBJ whole genome shotgun (WGS) entry which is preliminary data.</text>
</comment>